<dbReference type="PANTHER" id="PTHR43420:SF31">
    <property type="entry name" value="ACETYLTRANSFERASE"/>
    <property type="match status" value="1"/>
</dbReference>
<reference evidence="4 5" key="1">
    <citation type="journal article" date="2019" name="Nat. Med.">
        <title>A library of human gut bacterial isolates paired with longitudinal multiomics data enables mechanistic microbiome research.</title>
        <authorList>
            <person name="Poyet M."/>
            <person name="Groussin M."/>
            <person name="Gibbons S.M."/>
            <person name="Avila-Pacheco J."/>
            <person name="Jiang X."/>
            <person name="Kearney S.M."/>
            <person name="Perrotta A.R."/>
            <person name="Berdy B."/>
            <person name="Zhao S."/>
            <person name="Lieberman T.D."/>
            <person name="Swanson P.K."/>
            <person name="Smith M."/>
            <person name="Roesemann S."/>
            <person name="Alexander J.E."/>
            <person name="Rich S.A."/>
            <person name="Livny J."/>
            <person name="Vlamakis H."/>
            <person name="Clish C."/>
            <person name="Bullock K."/>
            <person name="Deik A."/>
            <person name="Scott J."/>
            <person name="Pierce K.A."/>
            <person name="Xavier R.J."/>
            <person name="Alm E.J."/>
        </authorList>
    </citation>
    <scope>NUCLEOTIDE SEQUENCE [LARGE SCALE GENOMIC DNA]</scope>
    <source>
        <strain evidence="4 5">BIOML-A198</strain>
    </source>
</reference>
<dbReference type="AlphaFoldDB" id="A0A9X4XBP0"/>
<dbReference type="SUPFAM" id="SSF55729">
    <property type="entry name" value="Acyl-CoA N-acyltransferases (Nat)"/>
    <property type="match status" value="1"/>
</dbReference>
<dbReference type="InterPro" id="IPR050680">
    <property type="entry name" value="YpeA/RimI_acetyltransf"/>
</dbReference>
<evidence type="ECO:0000313" key="4">
    <source>
        <dbReference type="EMBL" id="MTK20483.1"/>
    </source>
</evidence>
<dbReference type="InterPro" id="IPR016181">
    <property type="entry name" value="Acyl_CoA_acyltransferase"/>
</dbReference>
<evidence type="ECO:0000259" key="3">
    <source>
        <dbReference type="PROSITE" id="PS51186"/>
    </source>
</evidence>
<sequence>MQYKLVENYKDDEKLVKSFNELTEKTFGFNFIEWQNNGFWTEKYIPYSLVNNNQIIANVSVNLMDFMLDGVKKHYIQLGTVMTDENYRRQGLCRYLMEHVIKEYQHKVDGIYLFGNDSVIHFYPKFGFVESKEYQYIKSICSTSSQEVEQIDMSIQSNRDCFLNIVKNSTINERFTTDNWGLIAFYLLFGQPVYYLAKEEAYILANVEKEKLFIHQIVTKHEVNLESIIHAFGSEIQEVRLGFTPVKSSGYEVKEVEEDDCTLFILGKDLKEIEKKKLMFPTLSHA</sequence>
<dbReference type="CDD" id="cd04301">
    <property type="entry name" value="NAT_SF"/>
    <property type="match status" value="1"/>
</dbReference>
<accession>A0A9X4XBP0</accession>
<protein>
    <submittedName>
        <fullName evidence="4">GNAT family N-acetyltransferase</fullName>
    </submittedName>
</protein>
<evidence type="ECO:0000313" key="5">
    <source>
        <dbReference type="Proteomes" id="UP000487649"/>
    </source>
</evidence>
<dbReference type="InterPro" id="IPR000182">
    <property type="entry name" value="GNAT_dom"/>
</dbReference>
<dbReference type="PROSITE" id="PS51186">
    <property type="entry name" value="GNAT"/>
    <property type="match status" value="1"/>
</dbReference>
<dbReference type="RefSeq" id="WP_006785395.1">
    <property type="nucleotide sequence ID" value="NZ_CABJBH010000020.1"/>
</dbReference>
<dbReference type="PANTHER" id="PTHR43420">
    <property type="entry name" value="ACETYLTRANSFERASE"/>
    <property type="match status" value="1"/>
</dbReference>
<keyword evidence="2" id="KW-0012">Acyltransferase</keyword>
<dbReference type="GO" id="GO:0016747">
    <property type="term" value="F:acyltransferase activity, transferring groups other than amino-acyl groups"/>
    <property type="evidence" value="ECO:0007669"/>
    <property type="project" value="InterPro"/>
</dbReference>
<dbReference type="GeneID" id="60058228"/>
<proteinExistence type="predicted"/>
<feature type="domain" description="N-acetyltransferase" evidence="3">
    <location>
        <begin position="6"/>
        <end position="158"/>
    </location>
</feature>
<organism evidence="4 5">
    <name type="scientific">Turicibacter sanguinis</name>
    <dbReference type="NCBI Taxonomy" id="154288"/>
    <lineage>
        <taxon>Bacteria</taxon>
        <taxon>Bacillati</taxon>
        <taxon>Bacillota</taxon>
        <taxon>Erysipelotrichia</taxon>
        <taxon>Erysipelotrichales</taxon>
        <taxon>Turicibacteraceae</taxon>
        <taxon>Turicibacter</taxon>
    </lineage>
</organism>
<gene>
    <name evidence="4" type="ORF">GMA92_03400</name>
</gene>
<evidence type="ECO:0000256" key="2">
    <source>
        <dbReference type="ARBA" id="ARBA00023315"/>
    </source>
</evidence>
<name>A0A9X4XBP0_9FIRM</name>
<dbReference type="Pfam" id="PF00583">
    <property type="entry name" value="Acetyltransf_1"/>
    <property type="match status" value="1"/>
</dbReference>
<dbReference type="Gene3D" id="3.40.630.30">
    <property type="match status" value="1"/>
</dbReference>
<dbReference type="OrthoDB" id="9804948at2"/>
<evidence type="ECO:0000256" key="1">
    <source>
        <dbReference type="ARBA" id="ARBA00022679"/>
    </source>
</evidence>
<keyword evidence="1" id="KW-0808">Transferase</keyword>
<comment type="caution">
    <text evidence="4">The sequence shown here is derived from an EMBL/GenBank/DDBJ whole genome shotgun (WGS) entry which is preliminary data.</text>
</comment>
<dbReference type="Proteomes" id="UP000487649">
    <property type="component" value="Unassembled WGS sequence"/>
</dbReference>
<dbReference type="EMBL" id="WMQE01000005">
    <property type="protein sequence ID" value="MTK20483.1"/>
    <property type="molecule type" value="Genomic_DNA"/>
</dbReference>